<accession>A0AAD1ME09</accession>
<dbReference type="AlphaFoldDB" id="A0AAD1ME09"/>
<name>A0AAD1ME09_9MYCO</name>
<keyword evidence="2" id="KW-1185">Reference proteome</keyword>
<dbReference type="EMBL" id="AP022561">
    <property type="protein sequence ID" value="BBX09466.1"/>
    <property type="molecule type" value="Genomic_DNA"/>
</dbReference>
<evidence type="ECO:0000313" key="2">
    <source>
        <dbReference type="Proteomes" id="UP000467327"/>
    </source>
</evidence>
<dbReference type="Proteomes" id="UP000467327">
    <property type="component" value="Chromosome"/>
</dbReference>
<reference evidence="1 2" key="1">
    <citation type="journal article" date="2019" name="Emerg. Microbes Infect.">
        <title>Comprehensive subspecies identification of 175 nontuberculous mycobacteria species based on 7547 genomic profiles.</title>
        <authorList>
            <person name="Matsumoto Y."/>
            <person name="Kinjo T."/>
            <person name="Motooka D."/>
            <person name="Nabeya D."/>
            <person name="Jung N."/>
            <person name="Uechi K."/>
            <person name="Horii T."/>
            <person name="Iida T."/>
            <person name="Fujita J."/>
            <person name="Nakamura S."/>
        </authorList>
    </citation>
    <scope>NUCLEOTIDE SEQUENCE [LARGE SCALE GENOMIC DNA]</scope>
    <source>
        <strain evidence="1 2">JCM 6376</strain>
    </source>
</reference>
<evidence type="ECO:0008006" key="3">
    <source>
        <dbReference type="Google" id="ProtNLM"/>
    </source>
</evidence>
<sequence length="182" mass="21125">MEGNMSGKITKQPGQRAALTLSDIESLRRKGYNQSQIADMYGVSRQAVSWHKHTYGGSLTPRQIVNKAWPWKTTNLHGKAVAYQRLRDHGEFMANGFKDMSDEKKRRLVRWWEFLRDNDVVLEFDPNLPPEPGVAPHGGFAYRPRKLSDDDLIIRANEYTNLTEEGDMIWCWPPDDVFDHHR</sequence>
<organism evidence="1 2">
    <name type="scientific">Mycolicibacterium aichiense</name>
    <dbReference type="NCBI Taxonomy" id="1799"/>
    <lineage>
        <taxon>Bacteria</taxon>
        <taxon>Bacillati</taxon>
        <taxon>Actinomycetota</taxon>
        <taxon>Actinomycetes</taxon>
        <taxon>Mycobacteriales</taxon>
        <taxon>Mycobacteriaceae</taxon>
        <taxon>Mycolicibacterium</taxon>
    </lineage>
</organism>
<gene>
    <name evidence="1" type="ORF">MAIC_42690</name>
</gene>
<proteinExistence type="predicted"/>
<evidence type="ECO:0000313" key="1">
    <source>
        <dbReference type="EMBL" id="BBX09466.1"/>
    </source>
</evidence>
<dbReference type="KEGG" id="maic:MAIC_42690"/>
<protein>
    <recommendedName>
        <fullName evidence="3">Immunity repressor</fullName>
    </recommendedName>
</protein>